<sequence>MGANRQEWCEFNREYGHSTEECRTLQEQIERLIQEGHLGQYILGRSEKTPTSLRSTKNKSRGESSREGRDDTRHEERQRERSRSPQRKDTRHRGVTTTIASGGTNTTETNPSRRQKAHDVLVVRGKENVTPTLVIMFSERDIRYEPPRQNELMVISVVMTEYKVERVLVDLGSSTNILYCSTYKKLGLQPTDFEPCSGKLYSFVTIKGVIELETKFGKRSHTRIIQVLYTVVDVEASYNIIMGRPALNKLGVIVSTLHLCMKYPMGQEDSLRIGSQPSRAGELDVNVLDLDLDPWCEPEHERPLLAEDLKEVSIGPKLAHKTRIVMALAKEDKSHLVSFLLENRDVFAWSLADMLGIDPEFLCHHLSISLGSQPIAQRRRKLGDHCRTLERVFQVLRKHQLKLNPKKCSYGVQAKKFLGFMLIERGIEANLEKCQAIINMRSLRRVKEIRGLQKLKCRMQTHSWLKAKLLLIGT</sequence>
<dbReference type="InterPro" id="IPR043128">
    <property type="entry name" value="Rev_trsase/Diguanyl_cyclase"/>
</dbReference>
<feature type="compositionally biased region" description="Basic and acidic residues" evidence="1">
    <location>
        <begin position="60"/>
        <end position="88"/>
    </location>
</feature>
<name>A0A371ELX2_MUCPR</name>
<feature type="compositionally biased region" description="Low complexity" evidence="1">
    <location>
        <begin position="96"/>
        <end position="109"/>
    </location>
</feature>
<dbReference type="EMBL" id="QJKJ01013152">
    <property type="protein sequence ID" value="RDX67052.1"/>
    <property type="molecule type" value="Genomic_DNA"/>
</dbReference>
<proteinExistence type="predicted"/>
<feature type="non-terminal residue" evidence="2">
    <location>
        <position position="1"/>
    </location>
</feature>
<protein>
    <submittedName>
        <fullName evidence="2">Uncharacterized protein</fullName>
    </submittedName>
</protein>
<dbReference type="InterPro" id="IPR043502">
    <property type="entry name" value="DNA/RNA_pol_sf"/>
</dbReference>
<dbReference type="AlphaFoldDB" id="A0A371ELX2"/>
<accession>A0A371ELX2</accession>
<comment type="caution">
    <text evidence="2">The sequence shown here is derived from an EMBL/GenBank/DDBJ whole genome shotgun (WGS) entry which is preliminary data.</text>
</comment>
<dbReference type="CDD" id="cd00303">
    <property type="entry name" value="retropepsin_like"/>
    <property type="match status" value="1"/>
</dbReference>
<dbReference type="Proteomes" id="UP000257109">
    <property type="component" value="Unassembled WGS sequence"/>
</dbReference>
<evidence type="ECO:0000313" key="2">
    <source>
        <dbReference type="EMBL" id="RDX67052.1"/>
    </source>
</evidence>
<dbReference type="PANTHER" id="PTHR33240:SF15">
    <property type="entry name" value="GAG-PRO-LIKE PROTEIN"/>
    <property type="match status" value="1"/>
</dbReference>
<feature type="region of interest" description="Disordered" evidence="1">
    <location>
        <begin position="42"/>
        <end position="116"/>
    </location>
</feature>
<dbReference type="OrthoDB" id="2919534at2759"/>
<keyword evidence="3" id="KW-1185">Reference proteome</keyword>
<evidence type="ECO:0000256" key="1">
    <source>
        <dbReference type="SAM" id="MobiDB-lite"/>
    </source>
</evidence>
<reference evidence="2" key="1">
    <citation type="submission" date="2018-05" db="EMBL/GenBank/DDBJ databases">
        <title>Draft genome of Mucuna pruriens seed.</title>
        <authorList>
            <person name="Nnadi N.E."/>
            <person name="Vos R."/>
            <person name="Hasami M.H."/>
            <person name="Devisetty U.K."/>
            <person name="Aguiy J.C."/>
        </authorList>
    </citation>
    <scope>NUCLEOTIDE SEQUENCE [LARGE SCALE GENOMIC DNA]</scope>
    <source>
        <strain evidence="2">JCA_2017</strain>
    </source>
</reference>
<dbReference type="Gene3D" id="2.40.70.10">
    <property type="entry name" value="Acid Proteases"/>
    <property type="match status" value="1"/>
</dbReference>
<organism evidence="2 3">
    <name type="scientific">Mucuna pruriens</name>
    <name type="common">Velvet bean</name>
    <name type="synonym">Dolichos pruriens</name>
    <dbReference type="NCBI Taxonomy" id="157652"/>
    <lineage>
        <taxon>Eukaryota</taxon>
        <taxon>Viridiplantae</taxon>
        <taxon>Streptophyta</taxon>
        <taxon>Embryophyta</taxon>
        <taxon>Tracheophyta</taxon>
        <taxon>Spermatophyta</taxon>
        <taxon>Magnoliopsida</taxon>
        <taxon>eudicotyledons</taxon>
        <taxon>Gunneridae</taxon>
        <taxon>Pentapetalae</taxon>
        <taxon>rosids</taxon>
        <taxon>fabids</taxon>
        <taxon>Fabales</taxon>
        <taxon>Fabaceae</taxon>
        <taxon>Papilionoideae</taxon>
        <taxon>50 kb inversion clade</taxon>
        <taxon>NPAAA clade</taxon>
        <taxon>indigoferoid/millettioid clade</taxon>
        <taxon>Phaseoleae</taxon>
        <taxon>Mucuna</taxon>
    </lineage>
</organism>
<dbReference type="SUPFAM" id="SSF56672">
    <property type="entry name" value="DNA/RNA polymerases"/>
    <property type="match status" value="1"/>
</dbReference>
<dbReference type="InterPro" id="IPR021109">
    <property type="entry name" value="Peptidase_aspartic_dom_sf"/>
</dbReference>
<gene>
    <name evidence="2" type="ORF">CR513_54114</name>
</gene>
<dbReference type="Gene3D" id="3.30.70.270">
    <property type="match status" value="1"/>
</dbReference>
<dbReference type="PANTHER" id="PTHR33240">
    <property type="entry name" value="OS08G0508500 PROTEIN"/>
    <property type="match status" value="1"/>
</dbReference>
<evidence type="ECO:0000313" key="3">
    <source>
        <dbReference type="Proteomes" id="UP000257109"/>
    </source>
</evidence>